<dbReference type="Proteomes" id="UP000199287">
    <property type="component" value="Unassembled WGS sequence"/>
</dbReference>
<protein>
    <recommendedName>
        <fullName evidence="1">DUF4268 domain-containing protein</fullName>
    </recommendedName>
</protein>
<accession>A0A1I3AC53</accession>
<dbReference type="RefSeq" id="WP_093368626.1">
    <property type="nucleotide sequence ID" value="NZ_FOQA01000001.1"/>
</dbReference>
<dbReference type="STRING" id="69895.SAMN05192551_101124"/>
<proteinExistence type="predicted"/>
<dbReference type="AlphaFoldDB" id="A0A1I3AC53"/>
<feature type="domain" description="DUF4268" evidence="1">
    <location>
        <begin position="227"/>
        <end position="361"/>
    </location>
</feature>
<dbReference type="OrthoDB" id="570199at2"/>
<evidence type="ECO:0000313" key="3">
    <source>
        <dbReference type="Proteomes" id="UP000199287"/>
    </source>
</evidence>
<dbReference type="GO" id="GO:0003676">
    <property type="term" value="F:nucleic acid binding"/>
    <property type="evidence" value="ECO:0007669"/>
    <property type="project" value="InterPro"/>
</dbReference>
<dbReference type="InterPro" id="IPR025364">
    <property type="entry name" value="DUF4268"/>
</dbReference>
<dbReference type="Gene3D" id="3.40.1350.10">
    <property type="match status" value="1"/>
</dbReference>
<organism evidence="2 3">
    <name type="scientific">Tindallia magadiensis</name>
    <dbReference type="NCBI Taxonomy" id="69895"/>
    <lineage>
        <taxon>Bacteria</taxon>
        <taxon>Bacillati</taxon>
        <taxon>Bacillota</taxon>
        <taxon>Clostridia</taxon>
        <taxon>Peptostreptococcales</taxon>
        <taxon>Tindalliaceae</taxon>
        <taxon>Tindallia</taxon>
    </lineage>
</organism>
<sequence>MFLIDKEKNEAVSISKKSFQELEFRERKHLQEWICKNTDILGERLLIIQKEFSGFDDTKERLDLLAIDENGSLVIIENKLDDSGRDVVWQSLKYASYCSGLTKSDIKDIFQRYLDEQGNNEYAEKVLCEFLGIEDFSEVELNSDDQRIIMIAANFRKEVTSTAMWLLDHHIKIKCIKVTPYELNKQILLDTEQIIPIVDAEEYLIKIANKKQEELIHKEKKQTRHTIRIDFWTKLLQEMNEKSELFRNISPSKDNWIGCGSGYSGLAYMFVVTGNYARIELWINRGLQEENKELFDRIYTYKERIESDFGDELDWQRLDEGKGSRIAYWLKEVSVFNEEDWPQMIEFMTSSMIKFERALKGVLKDVIKK</sequence>
<reference evidence="3" key="1">
    <citation type="submission" date="2016-10" db="EMBL/GenBank/DDBJ databases">
        <authorList>
            <person name="Varghese N."/>
            <person name="Submissions S."/>
        </authorList>
    </citation>
    <scope>NUCLEOTIDE SEQUENCE [LARGE SCALE GENOMIC DNA]</scope>
    <source>
        <strain evidence="3">Z-7934</strain>
    </source>
</reference>
<dbReference type="EMBL" id="FOQA01000001">
    <property type="protein sequence ID" value="SFH47667.1"/>
    <property type="molecule type" value="Genomic_DNA"/>
</dbReference>
<evidence type="ECO:0000313" key="2">
    <source>
        <dbReference type="EMBL" id="SFH47667.1"/>
    </source>
</evidence>
<evidence type="ECO:0000259" key="1">
    <source>
        <dbReference type="Pfam" id="PF14088"/>
    </source>
</evidence>
<dbReference type="Pfam" id="PF14088">
    <property type="entry name" value="DUF4268"/>
    <property type="match status" value="1"/>
</dbReference>
<name>A0A1I3AC53_9FIRM</name>
<dbReference type="InterPro" id="IPR011856">
    <property type="entry name" value="tRNA_endonuc-like_dom_sf"/>
</dbReference>
<gene>
    <name evidence="2" type="ORF">SAMN05192551_101124</name>
</gene>
<keyword evidence="3" id="KW-1185">Reference proteome</keyword>